<evidence type="ECO:0000259" key="3">
    <source>
        <dbReference type="Pfam" id="PF13660"/>
    </source>
</evidence>
<dbReference type="InterPro" id="IPR039760">
    <property type="entry name" value="MOFRL_protein"/>
</dbReference>
<evidence type="ECO:0000313" key="4">
    <source>
        <dbReference type="Proteomes" id="UP001652626"/>
    </source>
</evidence>
<dbReference type="Proteomes" id="UP001652626">
    <property type="component" value="Chromosome 24"/>
</dbReference>
<dbReference type="Gene3D" id="3.40.50.10180">
    <property type="entry name" value="Glycerate kinase, MOFRL-like N-terminal domain"/>
    <property type="match status" value="1"/>
</dbReference>
<dbReference type="GeneID" id="113402747"/>
<evidence type="ECO:0000256" key="1">
    <source>
        <dbReference type="ARBA" id="ARBA00005393"/>
    </source>
</evidence>
<dbReference type="PANTHER" id="PTHR12227:SF0">
    <property type="entry name" value="GLYCERATE KINASE"/>
    <property type="match status" value="1"/>
</dbReference>
<feature type="domain" description="MOFRL-associated" evidence="3">
    <location>
        <begin position="9"/>
        <end position="252"/>
    </location>
</feature>
<dbReference type="Pfam" id="PF05161">
    <property type="entry name" value="MOFRL"/>
    <property type="match status" value="1"/>
</dbReference>
<dbReference type="RefSeq" id="XP_026498842.2">
    <property type="nucleotide sequence ID" value="XM_026643057.2"/>
</dbReference>
<keyword evidence="4" id="KW-1185">Reference proteome</keyword>
<comment type="similarity">
    <text evidence="1">Belongs to the glycerate kinase type-2 family.</text>
</comment>
<name>A0A8B8IQR8_VANTA</name>
<gene>
    <name evidence="5" type="primary">LOC113402747</name>
</gene>
<evidence type="ECO:0000313" key="5">
    <source>
        <dbReference type="RefSeq" id="XP_026498842.2"/>
    </source>
</evidence>
<dbReference type="AlphaFoldDB" id="A0A8B8IQR8"/>
<feature type="domain" description="MOFRL" evidence="2">
    <location>
        <begin position="361"/>
        <end position="474"/>
    </location>
</feature>
<accession>A0A8B8IQR8</accession>
<protein>
    <submittedName>
        <fullName evidence="5">Glycerate kinase</fullName>
    </submittedName>
</protein>
<proteinExistence type="inferred from homology"/>
<keyword evidence="5" id="KW-0418">Kinase</keyword>
<evidence type="ECO:0000259" key="2">
    <source>
        <dbReference type="Pfam" id="PF05161"/>
    </source>
</evidence>
<dbReference type="GO" id="GO:0005524">
    <property type="term" value="F:ATP binding"/>
    <property type="evidence" value="ECO:0007669"/>
    <property type="project" value="UniProtKB-KW"/>
</dbReference>
<dbReference type="SUPFAM" id="SSF82544">
    <property type="entry name" value="GckA/TtuD-like"/>
    <property type="match status" value="1"/>
</dbReference>
<dbReference type="InterPro" id="IPR025286">
    <property type="entry name" value="MOFRL_assoc_dom"/>
</dbReference>
<sequence>MSKLIFYDLLQIFKSSVSAVLPENLIKKSLNYSPITQKLSIGCENYNLENKNVYVIGAGKAVQNMAIEVENILNSKIKQGIISIPVGSLKTKQTENNDIQFLEGAKDNLPDEKAIITTRKIKDLVSKLTHNDFLLVLLSGGGSALLSLPKEPITLQEKTILIKKLANSGADIKELNTVRKWISDIKGGQLAMYAQPAQIVTLILSDVVGDPIDMIASGPTVLHDDNPMEAINIIKNFKLYNDIPLSIKTLLEEKNHTKTFPNDKVKNIILGSNKLSIKAATSKAYELNYLPIELSNIVTGNVGDLVQEYVNLVKIFCDFRNGNDNINNLQSQLKALNIPGFNLNFAENTNEVSSIRTKDLCLILGGETTVKVNGSGLGGRNQQLALEFSKALSSSSNELKDHEIYFLSAGTDGIDGPTDAAGAIGHLNLISECKEANIDVDIYINNNDSYNFYKKFNRGELHVVIGHTNTNVMDIHLIIIKKVCKST</sequence>
<reference evidence="5" key="1">
    <citation type="submission" date="2025-08" db="UniProtKB">
        <authorList>
            <consortium name="RefSeq"/>
        </authorList>
    </citation>
    <scope>IDENTIFICATION</scope>
    <source>
        <tissue evidence="5">Whole body</tissue>
    </source>
</reference>
<dbReference type="InterPro" id="IPR038614">
    <property type="entry name" value="GK_N_sf"/>
</dbReference>
<dbReference type="PANTHER" id="PTHR12227">
    <property type="entry name" value="GLYCERATE KINASE"/>
    <property type="match status" value="1"/>
</dbReference>
<dbReference type="Pfam" id="PF13660">
    <property type="entry name" value="DUF4147"/>
    <property type="match status" value="1"/>
</dbReference>
<dbReference type="Gene3D" id="3.40.1480.10">
    <property type="entry name" value="MOFRL domain"/>
    <property type="match status" value="1"/>
</dbReference>
<keyword evidence="5" id="KW-0808">Transferase</keyword>
<dbReference type="OMA" id="GKAAWRM"/>
<organism evidence="4 5">
    <name type="scientific">Vanessa tameamea</name>
    <name type="common">Kamehameha butterfly</name>
    <dbReference type="NCBI Taxonomy" id="334116"/>
    <lineage>
        <taxon>Eukaryota</taxon>
        <taxon>Metazoa</taxon>
        <taxon>Ecdysozoa</taxon>
        <taxon>Arthropoda</taxon>
        <taxon>Hexapoda</taxon>
        <taxon>Insecta</taxon>
        <taxon>Pterygota</taxon>
        <taxon>Neoptera</taxon>
        <taxon>Endopterygota</taxon>
        <taxon>Lepidoptera</taxon>
        <taxon>Glossata</taxon>
        <taxon>Ditrysia</taxon>
        <taxon>Papilionoidea</taxon>
        <taxon>Nymphalidae</taxon>
        <taxon>Nymphalinae</taxon>
        <taxon>Vanessa</taxon>
    </lineage>
</organism>
<dbReference type="GO" id="GO:0005737">
    <property type="term" value="C:cytoplasm"/>
    <property type="evidence" value="ECO:0007669"/>
    <property type="project" value="TreeGrafter"/>
</dbReference>
<dbReference type="OrthoDB" id="44918at2759"/>
<dbReference type="InterPro" id="IPR007835">
    <property type="entry name" value="MOFRL"/>
</dbReference>
<dbReference type="InterPro" id="IPR037035">
    <property type="entry name" value="GK-like_C_sf"/>
</dbReference>
<dbReference type="GO" id="GO:0008887">
    <property type="term" value="F:glycerate kinase activity"/>
    <property type="evidence" value="ECO:0007669"/>
    <property type="project" value="UniProtKB-EC"/>
</dbReference>